<dbReference type="InterPro" id="IPR008250">
    <property type="entry name" value="ATPase_P-typ_transduc_dom_A_sf"/>
</dbReference>
<dbReference type="InterPro" id="IPR006068">
    <property type="entry name" value="ATPase_P-typ_cation-transptr_C"/>
</dbReference>
<dbReference type="InterPro" id="IPR023299">
    <property type="entry name" value="ATPase_P-typ_cyto_dom_N"/>
</dbReference>
<evidence type="ECO:0000256" key="14">
    <source>
        <dbReference type="RuleBase" id="RU361146"/>
    </source>
</evidence>
<dbReference type="PANTHER" id="PTHR24093">
    <property type="entry name" value="CATION TRANSPORTING ATPASE"/>
    <property type="match status" value="1"/>
</dbReference>
<protein>
    <recommendedName>
        <fullName evidence="14">Calcium-transporting ATPase</fullName>
        <ecNumber evidence="14">7.2.2.10</ecNumber>
    </recommendedName>
</protein>
<comment type="caution">
    <text evidence="16">The sequence shown here is derived from an EMBL/GenBank/DDBJ whole genome shotgun (WGS) entry which is preliminary data.</text>
</comment>
<dbReference type="SUPFAM" id="SSF81665">
    <property type="entry name" value="Calcium ATPase, transmembrane domain M"/>
    <property type="match status" value="1"/>
</dbReference>
<keyword evidence="11 14" id="KW-1133">Transmembrane helix</keyword>
<keyword evidence="7 14" id="KW-0106">Calcium</keyword>
<gene>
    <name evidence="16" type="ORF">J3Q64DRAFT_1762210</name>
</gene>
<evidence type="ECO:0000256" key="3">
    <source>
        <dbReference type="ARBA" id="ARBA00022568"/>
    </source>
</evidence>
<evidence type="ECO:0000256" key="7">
    <source>
        <dbReference type="ARBA" id="ARBA00022837"/>
    </source>
</evidence>
<dbReference type="Pfam" id="PF00689">
    <property type="entry name" value="Cation_ATPase_C"/>
    <property type="match status" value="1"/>
</dbReference>
<proteinExistence type="inferred from homology"/>
<keyword evidence="2 14" id="KW-0813">Transport</keyword>
<dbReference type="SMART" id="SM00831">
    <property type="entry name" value="Cation_ATPase_N"/>
    <property type="match status" value="1"/>
</dbReference>
<evidence type="ECO:0000256" key="1">
    <source>
        <dbReference type="ARBA" id="ARBA00004127"/>
    </source>
</evidence>
<comment type="function">
    <text evidence="14">Catalyzes the hydrolysis of ATP coupled with the transport of calcium.</text>
</comment>
<feature type="transmembrane region" description="Helical" evidence="14">
    <location>
        <begin position="960"/>
        <end position="980"/>
    </location>
</feature>
<dbReference type="SFLD" id="SFLDG00002">
    <property type="entry name" value="C1.7:_P-type_atpase_like"/>
    <property type="match status" value="1"/>
</dbReference>
<feature type="transmembrane region" description="Helical" evidence="14">
    <location>
        <begin position="352"/>
        <end position="380"/>
    </location>
</feature>
<dbReference type="NCBIfam" id="TIGR01494">
    <property type="entry name" value="ATPase_P-type"/>
    <property type="match status" value="2"/>
</dbReference>
<dbReference type="PROSITE" id="PS00154">
    <property type="entry name" value="ATPASE_E1_E2"/>
    <property type="match status" value="1"/>
</dbReference>
<dbReference type="InterPro" id="IPR006408">
    <property type="entry name" value="P-type_ATPase_IIB"/>
</dbReference>
<keyword evidence="12 14" id="KW-0406">Ion transport</keyword>
<keyword evidence="3 14" id="KW-0109">Calcium transport</keyword>
<dbReference type="PRINTS" id="PR00120">
    <property type="entry name" value="HATPASE"/>
</dbReference>
<evidence type="ECO:0000256" key="8">
    <source>
        <dbReference type="ARBA" id="ARBA00022840"/>
    </source>
</evidence>
<dbReference type="Gene3D" id="3.40.1110.10">
    <property type="entry name" value="Calcium-transporting ATPase, cytoplasmic domain N"/>
    <property type="match status" value="1"/>
</dbReference>
<dbReference type="EMBL" id="JBCLYO010000022">
    <property type="protein sequence ID" value="KAL0079340.1"/>
    <property type="molecule type" value="Genomic_DNA"/>
</dbReference>
<dbReference type="Proteomes" id="UP001448207">
    <property type="component" value="Unassembled WGS sequence"/>
</dbReference>
<feature type="transmembrane region" description="Helical" evidence="14">
    <location>
        <begin position="777"/>
        <end position="798"/>
    </location>
</feature>
<dbReference type="SUPFAM" id="SSF81653">
    <property type="entry name" value="Calcium ATPase, transduction domain A"/>
    <property type="match status" value="1"/>
</dbReference>
<keyword evidence="17" id="KW-1185">Reference proteome</keyword>
<feature type="transmembrane region" description="Helical" evidence="14">
    <location>
        <begin position="154"/>
        <end position="172"/>
    </location>
</feature>
<dbReference type="SFLD" id="SFLDS00003">
    <property type="entry name" value="Haloacid_Dehalogenase"/>
    <property type="match status" value="1"/>
</dbReference>
<dbReference type="Gene3D" id="2.70.150.10">
    <property type="entry name" value="Calcium-transporting ATPase, cytoplasmic transduction domain A"/>
    <property type="match status" value="1"/>
</dbReference>
<dbReference type="NCBIfam" id="TIGR01517">
    <property type="entry name" value="ATPase-IIB_Ca"/>
    <property type="match status" value="1"/>
</dbReference>
<dbReference type="InterPro" id="IPR023298">
    <property type="entry name" value="ATPase_P-typ_TM_dom_sf"/>
</dbReference>
<evidence type="ECO:0000256" key="10">
    <source>
        <dbReference type="ARBA" id="ARBA00022967"/>
    </source>
</evidence>
<dbReference type="InterPro" id="IPR023214">
    <property type="entry name" value="HAD_sf"/>
</dbReference>
<dbReference type="Pfam" id="PF00690">
    <property type="entry name" value="Cation_ATPase_N"/>
    <property type="match status" value="1"/>
</dbReference>
<organism evidence="16 17">
    <name type="scientific">Phycomyces blakesleeanus</name>
    <dbReference type="NCBI Taxonomy" id="4837"/>
    <lineage>
        <taxon>Eukaryota</taxon>
        <taxon>Fungi</taxon>
        <taxon>Fungi incertae sedis</taxon>
        <taxon>Mucoromycota</taxon>
        <taxon>Mucoromycotina</taxon>
        <taxon>Mucoromycetes</taxon>
        <taxon>Mucorales</taxon>
        <taxon>Phycomycetaceae</taxon>
        <taxon>Phycomyces</taxon>
    </lineage>
</organism>
<evidence type="ECO:0000256" key="12">
    <source>
        <dbReference type="ARBA" id="ARBA00023065"/>
    </source>
</evidence>
<keyword evidence="8 14" id="KW-0067">ATP-binding</keyword>
<accession>A0ABR3AQD9</accession>
<dbReference type="InterPro" id="IPR044492">
    <property type="entry name" value="P_typ_ATPase_HD_dom"/>
</dbReference>
<feature type="transmembrane region" description="Helical" evidence="14">
    <location>
        <begin position="852"/>
        <end position="874"/>
    </location>
</feature>
<dbReference type="Pfam" id="PF00122">
    <property type="entry name" value="E1-E2_ATPase"/>
    <property type="match status" value="1"/>
</dbReference>
<evidence type="ECO:0000256" key="9">
    <source>
        <dbReference type="ARBA" id="ARBA00022842"/>
    </source>
</evidence>
<keyword evidence="4 14" id="KW-0812">Transmembrane</keyword>
<dbReference type="PANTHER" id="PTHR24093:SF369">
    <property type="entry name" value="CALCIUM-TRANSPORTING ATPASE"/>
    <property type="match status" value="1"/>
</dbReference>
<comment type="catalytic activity">
    <reaction evidence="14">
        <text>Ca(2+)(in) + ATP + H2O = Ca(2+)(out) + ADP + phosphate + H(+)</text>
        <dbReference type="Rhea" id="RHEA:18105"/>
        <dbReference type="ChEBI" id="CHEBI:15377"/>
        <dbReference type="ChEBI" id="CHEBI:15378"/>
        <dbReference type="ChEBI" id="CHEBI:29108"/>
        <dbReference type="ChEBI" id="CHEBI:30616"/>
        <dbReference type="ChEBI" id="CHEBI:43474"/>
        <dbReference type="ChEBI" id="CHEBI:456216"/>
        <dbReference type="EC" id="7.2.2.10"/>
    </reaction>
</comment>
<evidence type="ECO:0000313" key="17">
    <source>
        <dbReference type="Proteomes" id="UP001448207"/>
    </source>
</evidence>
<keyword evidence="10" id="KW-1278">Translocase</keyword>
<evidence type="ECO:0000256" key="4">
    <source>
        <dbReference type="ARBA" id="ARBA00022692"/>
    </source>
</evidence>
<feature type="transmembrane region" description="Helical" evidence="14">
    <location>
        <begin position="810"/>
        <end position="831"/>
    </location>
</feature>
<sequence length="1068" mass="117075">MPPQLNMSNIDASAPLLQHKQHFSISTDQLCDLIDSRQQSSLERLGGTKTICDALEVDPTIGLLPDESFDPCYGVIKSRPDEEGFADRKRVFGRNTIPDAPPKSLLFLVWQAYNDQTLIMLTIAAIVSLVAGFWNDMSDNHPKDEPKIGWVDGVAILAAVAVVIITNAINDYEKEKQFRKLNAKKEDRPVKVLRRGMTQQVHVCDIVVGDIMFIEPGDMITVDCLYLEGHNVHCDESTATGESRTVKKSSFQNGGDCFLLSGTKILQGVAKVVVVAVGVHSFYGRAMTLMRNAEEEQTPLQAKLNTLADQIAKFGCIAAGLMLIVLVLKLVVQSVWSGHWLPPTELTAELVGIVIQAITIIVVAVPEGLPMAVTLALAFATTEMLKDNNLVRHLSACETMGNATAVCSDKTGTLTENKMTLVRASVGQHQFVKPSEIPGWQLQANPMVLGLAVEGISVNSTAVEGISLKGHLQIVGSTTERALLEFIRRLGYDYHQQRASSRLASVYPFNSTAKSMTSIIEINESNVKSPDQSYYRQYTKGATETIIKNCTHYIDAQGEIQILDANTRLEHEIRLNEYAKKALRTLGLAYRDINKETYAGLDPDNAPVTNLVLIGIVGIQDQLRPGVIESVQAFRRAGVFIRMITGDNLETAKAIGKECGILTPGGVAMTGPEFRALSSTEQLKVLPRLQILARSSPIDKTIVVSRLQALDEIVAMTGDGTNDGPALKMANVGFAMGVSGTEVAKEASDIILMDDNFSSILQALKWGRAVNDGVRKFLTFQLTVNIAAVVLSFVSALVSETSESILSAVQLLWVNMIMDTFAALALATEPLTNDLVDRKPLRKDSSLINWRMSRMIVGQAVFQIVINLVLLFHGAEVFGLTDSDADTKILRTMVFNVFVFMQVFNELNCRRIDDNINVFRGIRHDFLFLVMQTLVVVSQVAIITWGGMAFKTVSLTATQWLFTIGIGAISLPVGTLIRLLPSQMPYLWSENKDDEFVHVVSYPRLLWESAITRILQSIKSFSSGPKSSAAAIARAAAEEGEYITDDLKVGEPSYYYGHGVTDAARKKS</sequence>
<dbReference type="SFLD" id="SFLDF00027">
    <property type="entry name" value="p-type_atpase"/>
    <property type="match status" value="1"/>
</dbReference>
<keyword evidence="9" id="KW-0460">Magnesium</keyword>
<dbReference type="SUPFAM" id="SSF81660">
    <property type="entry name" value="Metal cation-transporting ATPase, ATP-binding domain N"/>
    <property type="match status" value="1"/>
</dbReference>
<dbReference type="PRINTS" id="PR00119">
    <property type="entry name" value="CATATPASE"/>
</dbReference>
<name>A0ABR3AQD9_PHYBL</name>
<reference evidence="16 17" key="1">
    <citation type="submission" date="2024-04" db="EMBL/GenBank/DDBJ databases">
        <title>Symmetric and asymmetric DNA N6-adenine methylation regulates different biological responses in Mucorales.</title>
        <authorList>
            <consortium name="Lawrence Berkeley National Laboratory"/>
            <person name="Lax C."/>
            <person name="Mondo S.J."/>
            <person name="Osorio-Concepcion M."/>
            <person name="Muszewska A."/>
            <person name="Corrochano-Luque M."/>
            <person name="Gutierrez G."/>
            <person name="Riley R."/>
            <person name="Lipzen A."/>
            <person name="Guo J."/>
            <person name="Hundley H."/>
            <person name="Amirebrahimi M."/>
            <person name="Ng V."/>
            <person name="Lorenzo-Gutierrez D."/>
            <person name="Binder U."/>
            <person name="Yang J."/>
            <person name="Song Y."/>
            <person name="Canovas D."/>
            <person name="Navarro E."/>
            <person name="Freitag M."/>
            <person name="Gabaldon T."/>
            <person name="Grigoriev I.V."/>
            <person name="Corrochano L.M."/>
            <person name="Nicolas F.E."/>
            <person name="Garre V."/>
        </authorList>
    </citation>
    <scope>NUCLEOTIDE SEQUENCE [LARGE SCALE GENOMIC DNA]</scope>
    <source>
        <strain evidence="16 17">L51</strain>
    </source>
</reference>
<feature type="transmembrane region" description="Helical" evidence="14">
    <location>
        <begin position="926"/>
        <end position="948"/>
    </location>
</feature>
<evidence type="ECO:0000256" key="13">
    <source>
        <dbReference type="ARBA" id="ARBA00023136"/>
    </source>
</evidence>
<dbReference type="Pfam" id="PF13246">
    <property type="entry name" value="Cation_ATPase"/>
    <property type="match status" value="1"/>
</dbReference>
<evidence type="ECO:0000256" key="5">
    <source>
        <dbReference type="ARBA" id="ARBA00022723"/>
    </source>
</evidence>
<evidence type="ECO:0000256" key="11">
    <source>
        <dbReference type="ARBA" id="ARBA00022989"/>
    </source>
</evidence>
<dbReference type="InterPro" id="IPR001757">
    <property type="entry name" value="P_typ_ATPase"/>
</dbReference>
<dbReference type="Gene3D" id="3.40.50.1000">
    <property type="entry name" value="HAD superfamily/HAD-like"/>
    <property type="match status" value="1"/>
</dbReference>
<feature type="transmembrane region" description="Helical" evidence="14">
    <location>
        <begin position="117"/>
        <end position="134"/>
    </location>
</feature>
<feature type="domain" description="Cation-transporting P-type ATPase N-terminal" evidence="15">
    <location>
        <begin position="41"/>
        <end position="133"/>
    </location>
</feature>
<dbReference type="InterPro" id="IPR036412">
    <property type="entry name" value="HAD-like_sf"/>
</dbReference>
<dbReference type="InterPro" id="IPR004014">
    <property type="entry name" value="ATPase_P-typ_cation-transptr_N"/>
</dbReference>
<dbReference type="InterPro" id="IPR018303">
    <property type="entry name" value="ATPase_P-typ_P_site"/>
</dbReference>
<comment type="similarity">
    <text evidence="14">Belongs to the cation transport ATPase (P-type) (TC 3.A.3) family.</text>
</comment>
<keyword evidence="6 14" id="KW-0547">Nucleotide-binding</keyword>
<feature type="transmembrane region" description="Helical" evidence="14">
    <location>
        <begin position="889"/>
        <end position="905"/>
    </location>
</feature>
<keyword evidence="13 14" id="KW-0472">Membrane</keyword>
<comment type="subcellular location">
    <subcellularLocation>
        <location evidence="1">Endomembrane system</location>
        <topology evidence="1">Multi-pass membrane protein</topology>
    </subcellularLocation>
    <subcellularLocation>
        <location evidence="14">Membrane</location>
        <topology evidence="14">Multi-pass membrane protein</topology>
    </subcellularLocation>
</comment>
<dbReference type="InterPro" id="IPR059000">
    <property type="entry name" value="ATPase_P-type_domA"/>
</dbReference>
<dbReference type="Gene3D" id="1.20.1110.10">
    <property type="entry name" value="Calcium-transporting ATPase, transmembrane domain"/>
    <property type="match status" value="1"/>
</dbReference>
<evidence type="ECO:0000313" key="16">
    <source>
        <dbReference type="EMBL" id="KAL0079340.1"/>
    </source>
</evidence>
<evidence type="ECO:0000259" key="15">
    <source>
        <dbReference type="SMART" id="SM00831"/>
    </source>
</evidence>
<evidence type="ECO:0000256" key="2">
    <source>
        <dbReference type="ARBA" id="ARBA00022448"/>
    </source>
</evidence>
<evidence type="ECO:0000256" key="6">
    <source>
        <dbReference type="ARBA" id="ARBA00022741"/>
    </source>
</evidence>
<dbReference type="EC" id="7.2.2.10" evidence="14"/>
<feature type="transmembrane region" description="Helical" evidence="14">
    <location>
        <begin position="311"/>
        <end position="332"/>
    </location>
</feature>
<keyword evidence="5" id="KW-0479">Metal-binding</keyword>
<dbReference type="SUPFAM" id="SSF56784">
    <property type="entry name" value="HAD-like"/>
    <property type="match status" value="1"/>
</dbReference>